<dbReference type="EMBL" id="CP065682">
    <property type="protein sequence ID" value="QPS32267.1"/>
    <property type="molecule type" value="Genomic_DNA"/>
</dbReference>
<organism evidence="3 6">
    <name type="scientific">Brevibacterium casei</name>
    <dbReference type="NCBI Taxonomy" id="33889"/>
    <lineage>
        <taxon>Bacteria</taxon>
        <taxon>Bacillati</taxon>
        <taxon>Actinomycetota</taxon>
        <taxon>Actinomycetes</taxon>
        <taxon>Micrococcales</taxon>
        <taxon>Brevibacteriaceae</taxon>
        <taxon>Brevibacterium</taxon>
    </lineage>
</organism>
<reference evidence="4 7" key="4">
    <citation type="submission" date="2020-12" db="EMBL/GenBank/DDBJ databases">
        <title>FDA dAtabase for Regulatory Grade micrObial Sequences (FDA-ARGOS): Supporting development and validation of Infectious Disease Dx tests.</title>
        <authorList>
            <person name="Sproer C."/>
            <person name="Gronow S."/>
            <person name="Severitt S."/>
            <person name="Schroder I."/>
            <person name="Tallon L."/>
            <person name="Sadzewicz L."/>
            <person name="Zhao X."/>
            <person name="Boylan J."/>
            <person name="Ott S."/>
            <person name="Bowen H."/>
            <person name="Vavikolanu K."/>
            <person name="Mehta A."/>
            <person name="Aluvathingal J."/>
            <person name="Nadendla S."/>
            <person name="Lowell S."/>
            <person name="Myers T."/>
            <person name="Yan Y."/>
            <person name="Sichtig H."/>
        </authorList>
    </citation>
    <scope>NUCLEOTIDE SEQUENCE [LARGE SCALE GENOMIC DNA]</scope>
    <source>
        <strain evidence="4 7">FDAARGOS_902</strain>
    </source>
</reference>
<dbReference type="Proteomes" id="UP000076612">
    <property type="component" value="Unassembled WGS sequence"/>
</dbReference>
<dbReference type="KEGG" id="bcau:I6G59_09480"/>
<dbReference type="EMBL" id="LQQR01000022">
    <property type="protein sequence ID" value="KZE18429.1"/>
    <property type="molecule type" value="Genomic_DNA"/>
</dbReference>
<reference evidence="3 6" key="3">
    <citation type="submission" date="2017-04" db="EMBL/GenBank/DDBJ databases">
        <title>Kefir bacterial isolates.</title>
        <authorList>
            <person name="Kim Y."/>
            <person name="Blasche S."/>
            <person name="Patil K.R."/>
        </authorList>
    </citation>
    <scope>NUCLEOTIDE SEQUENCE [LARGE SCALE GENOMIC DNA]</scope>
    <source>
        <strain evidence="3 6">OG2</strain>
    </source>
</reference>
<dbReference type="InterPro" id="IPR020378">
    <property type="entry name" value="DUF4186"/>
</dbReference>
<name>A0A165DY39_9MICO</name>
<dbReference type="EMBL" id="NCWY01000004">
    <property type="protein sequence ID" value="PAK96140.1"/>
    <property type="molecule type" value="Genomic_DNA"/>
</dbReference>
<evidence type="ECO:0000313" key="4">
    <source>
        <dbReference type="EMBL" id="QPS32267.1"/>
    </source>
</evidence>
<gene>
    <name evidence="2" type="ORF">AVW13_12740</name>
    <name evidence="3" type="ORF">B8X04_05110</name>
    <name evidence="4" type="ORF">I6G59_09480</name>
</gene>
<dbReference type="RefSeq" id="WP_063250213.1">
    <property type="nucleotide sequence ID" value="NZ_CP065682.1"/>
</dbReference>
<evidence type="ECO:0000313" key="6">
    <source>
        <dbReference type="Proteomes" id="UP000216867"/>
    </source>
</evidence>
<dbReference type="STRING" id="33889.AVW13_12740"/>
<evidence type="ECO:0000313" key="3">
    <source>
        <dbReference type="EMBL" id="PAK96140.1"/>
    </source>
</evidence>
<dbReference type="Proteomes" id="UP000594979">
    <property type="component" value="Chromosome"/>
</dbReference>
<reference evidence="2" key="2">
    <citation type="submission" date="2016-01" db="EMBL/GenBank/DDBJ databases">
        <authorList>
            <person name="Hong K.W."/>
        </authorList>
    </citation>
    <scope>NUCLEOTIDE SEQUENCE</scope>
    <source>
        <strain evidence="2">M40</strain>
    </source>
</reference>
<evidence type="ECO:0000313" key="2">
    <source>
        <dbReference type="EMBL" id="KZE18429.1"/>
    </source>
</evidence>
<evidence type="ECO:0000313" key="5">
    <source>
        <dbReference type="Proteomes" id="UP000076612"/>
    </source>
</evidence>
<feature type="region of interest" description="Disordered" evidence="1">
    <location>
        <begin position="120"/>
        <end position="142"/>
    </location>
</feature>
<dbReference type="AlphaFoldDB" id="A0A165DY39"/>
<sequence>MDDHQLDQRIRRITRAPFRSRFHLRGAELDYVLDRAPETVRAHAEDFIATRLAPAHPPKDGKQTPWKGHPVFLAQHATATCCRTCLQNSHGIAAGHALTEAEQADVVAIICRWIELEAAAAPPRRPSPQPERERRTPQPTLF</sequence>
<dbReference type="Proteomes" id="UP000216867">
    <property type="component" value="Unassembled WGS sequence"/>
</dbReference>
<dbReference type="Pfam" id="PF13811">
    <property type="entry name" value="DUF4186"/>
    <property type="match status" value="1"/>
</dbReference>
<proteinExistence type="predicted"/>
<accession>A0A165DY39</accession>
<reference evidence="5" key="1">
    <citation type="submission" date="2016-01" db="EMBL/GenBank/DDBJ databases">
        <title>Draft genome of Chromobacterium sp. F49.</title>
        <authorList>
            <person name="Hong K.W."/>
        </authorList>
    </citation>
    <scope>NUCLEOTIDE SEQUENCE [LARGE SCALE GENOMIC DNA]</scope>
    <source>
        <strain evidence="5">M40</strain>
    </source>
</reference>
<protein>
    <submittedName>
        <fullName evidence="3">DUF4186 domain-containing protein</fullName>
    </submittedName>
</protein>
<evidence type="ECO:0000256" key="1">
    <source>
        <dbReference type="SAM" id="MobiDB-lite"/>
    </source>
</evidence>
<evidence type="ECO:0000313" key="7">
    <source>
        <dbReference type="Proteomes" id="UP000594979"/>
    </source>
</evidence>